<sequence>MPTDRRTRHVPRPLPVRRTEPFDSAETAWFWLQRAQLCRAEGARLDGDPLAAARPCDPDDIVRAVRRLTADRVLRAEHLRVLTRHGRRLTPPDARLPEEARDAALWAEALDRLATPLRRKGIVA</sequence>
<organism evidence="1 2">
    <name type="scientific">Roseospira navarrensis</name>
    <dbReference type="NCBI Taxonomy" id="140058"/>
    <lineage>
        <taxon>Bacteria</taxon>
        <taxon>Pseudomonadati</taxon>
        <taxon>Pseudomonadota</taxon>
        <taxon>Alphaproteobacteria</taxon>
        <taxon>Rhodospirillales</taxon>
        <taxon>Rhodospirillaceae</taxon>
        <taxon>Roseospira</taxon>
    </lineage>
</organism>
<proteinExistence type="predicted"/>
<dbReference type="OrthoDB" id="7355539at2"/>
<name>A0A7X1ZHU7_9PROT</name>
<dbReference type="Proteomes" id="UP000434582">
    <property type="component" value="Unassembled WGS sequence"/>
</dbReference>
<keyword evidence="2" id="KW-1185">Reference proteome</keyword>
<comment type="caution">
    <text evidence="1">The sequence shown here is derived from an EMBL/GenBank/DDBJ whole genome shotgun (WGS) entry which is preliminary data.</text>
</comment>
<dbReference type="RefSeq" id="WP_153345035.1">
    <property type="nucleotide sequence ID" value="NZ_WIVE01000044.1"/>
</dbReference>
<evidence type="ECO:0000313" key="2">
    <source>
        <dbReference type="Proteomes" id="UP000434582"/>
    </source>
</evidence>
<gene>
    <name evidence="1" type="ORF">GHC57_13320</name>
</gene>
<accession>A0A7X1ZHU7</accession>
<reference evidence="1 2" key="1">
    <citation type="submission" date="2019-10" db="EMBL/GenBank/DDBJ databases">
        <title>Draft whole-genome sequence of the purple nonsulfur photosynthetic bacterium Roseospira navarrensis DSM 15114.</title>
        <authorList>
            <person name="Kyndt J.A."/>
            <person name="Meyer T.E."/>
        </authorList>
    </citation>
    <scope>NUCLEOTIDE SEQUENCE [LARGE SCALE GENOMIC DNA]</scope>
    <source>
        <strain evidence="1 2">DSM 15114</strain>
    </source>
</reference>
<dbReference type="EMBL" id="WIVE01000044">
    <property type="protein sequence ID" value="MQX37500.1"/>
    <property type="molecule type" value="Genomic_DNA"/>
</dbReference>
<evidence type="ECO:0000313" key="1">
    <source>
        <dbReference type="EMBL" id="MQX37500.1"/>
    </source>
</evidence>
<dbReference type="AlphaFoldDB" id="A0A7X1ZHU7"/>
<protein>
    <submittedName>
        <fullName evidence="1">Uncharacterized protein</fullName>
    </submittedName>
</protein>